<protein>
    <recommendedName>
        <fullName evidence="2">Cytokinin riboside 5'-monophosphate phosphoribohydrolase</fullName>
        <ecNumber evidence="2">3.2.2.n1</ecNumber>
    </recommendedName>
</protein>
<dbReference type="EMBL" id="JOTN01000001">
    <property type="protein sequence ID" value="KEK21234.1"/>
    <property type="molecule type" value="Genomic_DNA"/>
</dbReference>
<dbReference type="STRING" id="574376.BAMA_00225"/>
<accession>A0A073K1M0</accession>
<dbReference type="GO" id="GO:0016799">
    <property type="term" value="F:hydrolase activity, hydrolyzing N-glycosyl compounds"/>
    <property type="evidence" value="ECO:0007669"/>
    <property type="project" value="TreeGrafter"/>
</dbReference>
<evidence type="ECO:0000256" key="1">
    <source>
        <dbReference type="ARBA" id="ARBA00006763"/>
    </source>
</evidence>
<keyword evidence="2" id="KW-0378">Hydrolase</keyword>
<evidence type="ECO:0000313" key="3">
    <source>
        <dbReference type="EMBL" id="KEK21234.1"/>
    </source>
</evidence>
<dbReference type="FunFam" id="3.40.50.450:FF:000012">
    <property type="entry name" value="LOG family protein YvdD"/>
    <property type="match status" value="1"/>
</dbReference>
<dbReference type="PANTHER" id="PTHR31223">
    <property type="entry name" value="LOG FAMILY PROTEIN YJL055W"/>
    <property type="match status" value="1"/>
</dbReference>
<dbReference type="EC" id="3.2.2.n1" evidence="2"/>
<sequence length="192" mass="21187">MKKICVFAGSNLGEREEYTMQAKKLGELLVKNGYELVYGGSCVGLMGEVANEVLKLGGRVTGVMPSGLFRGEIVHEGLTELIEVETMHERKAKMAELADAFIALPGGYGTFEELFEVVCWSQIGIHEKPVGVLNVAEFYAPLLQMVEKAAEEGFMNPSNKGLIVAGETAEELLMRMKHYERPVMGTKWKQLV</sequence>
<dbReference type="PANTHER" id="PTHR31223:SF70">
    <property type="entry name" value="LOG FAMILY PROTEIN YJL055W"/>
    <property type="match status" value="1"/>
</dbReference>
<comment type="caution">
    <text evidence="3">The sequence shown here is derived from an EMBL/GenBank/DDBJ whole genome shotgun (WGS) entry which is preliminary data.</text>
</comment>
<dbReference type="eggNOG" id="COG1611">
    <property type="taxonomic scope" value="Bacteria"/>
</dbReference>
<dbReference type="Pfam" id="PF03641">
    <property type="entry name" value="Lysine_decarbox"/>
    <property type="match status" value="1"/>
</dbReference>
<dbReference type="InterPro" id="IPR005269">
    <property type="entry name" value="LOG"/>
</dbReference>
<dbReference type="GO" id="GO:0005829">
    <property type="term" value="C:cytosol"/>
    <property type="evidence" value="ECO:0007669"/>
    <property type="project" value="TreeGrafter"/>
</dbReference>
<dbReference type="RefSeq" id="WP_034634874.1">
    <property type="nucleotide sequence ID" value="NZ_CBCSJC010000002.1"/>
</dbReference>
<dbReference type="Proteomes" id="UP000027822">
    <property type="component" value="Unassembled WGS sequence"/>
</dbReference>
<dbReference type="OrthoDB" id="9801098at2"/>
<dbReference type="InterPro" id="IPR031100">
    <property type="entry name" value="LOG_fam"/>
</dbReference>
<evidence type="ECO:0000256" key="2">
    <source>
        <dbReference type="RuleBase" id="RU363015"/>
    </source>
</evidence>
<proteinExistence type="inferred from homology"/>
<evidence type="ECO:0000313" key="4">
    <source>
        <dbReference type="Proteomes" id="UP000027822"/>
    </source>
</evidence>
<dbReference type="SUPFAM" id="SSF102405">
    <property type="entry name" value="MCP/YpsA-like"/>
    <property type="match status" value="1"/>
</dbReference>
<dbReference type="NCBIfam" id="TIGR00730">
    <property type="entry name" value="Rossman fold protein, TIGR00730 family"/>
    <property type="match status" value="1"/>
</dbReference>
<keyword evidence="2" id="KW-0203">Cytokinin biosynthesis</keyword>
<dbReference type="GO" id="GO:0009691">
    <property type="term" value="P:cytokinin biosynthetic process"/>
    <property type="evidence" value="ECO:0007669"/>
    <property type="project" value="UniProtKB-UniRule"/>
</dbReference>
<organism evidence="3 4">
    <name type="scientific">Bacillus manliponensis</name>
    <dbReference type="NCBI Taxonomy" id="574376"/>
    <lineage>
        <taxon>Bacteria</taxon>
        <taxon>Bacillati</taxon>
        <taxon>Bacillota</taxon>
        <taxon>Bacilli</taxon>
        <taxon>Bacillales</taxon>
        <taxon>Bacillaceae</taxon>
        <taxon>Bacillus</taxon>
        <taxon>Bacillus cereus group</taxon>
    </lineage>
</organism>
<name>A0A073K1M0_9BACI</name>
<keyword evidence="4" id="KW-1185">Reference proteome</keyword>
<dbReference type="AlphaFoldDB" id="A0A073K1M0"/>
<reference evidence="3 4" key="1">
    <citation type="submission" date="2014-06" db="EMBL/GenBank/DDBJ databases">
        <title>Draft genome sequence of Bacillus manliponensis JCM 15802 (MCCC 1A00708).</title>
        <authorList>
            <person name="Lai Q."/>
            <person name="Liu Y."/>
            <person name="Shao Z."/>
        </authorList>
    </citation>
    <scope>NUCLEOTIDE SEQUENCE [LARGE SCALE GENOMIC DNA]</scope>
    <source>
        <strain evidence="3 4">JCM 15802</strain>
    </source>
</reference>
<dbReference type="Gene3D" id="3.40.50.450">
    <property type="match status" value="1"/>
</dbReference>
<comment type="similarity">
    <text evidence="1 2">Belongs to the LOG family.</text>
</comment>
<gene>
    <name evidence="3" type="ORF">BAMA_00225</name>
</gene>